<dbReference type="GO" id="GO:0046872">
    <property type="term" value="F:metal ion binding"/>
    <property type="evidence" value="ECO:0007669"/>
    <property type="project" value="InterPro"/>
</dbReference>
<evidence type="ECO:0000313" key="1">
    <source>
        <dbReference type="EMBL" id="CEO90592.1"/>
    </source>
</evidence>
<proteinExistence type="predicted"/>
<sequence>MSFLGFSLLIEQYWCTADRILYNIRRKIKHIGSREEIKAPGVVVIGTVKGDLHDIGKNYRTASFLY</sequence>
<dbReference type="InterPro" id="IPR036724">
    <property type="entry name" value="Cobalamin-bd_sf"/>
</dbReference>
<dbReference type="Gene3D" id="3.40.50.280">
    <property type="entry name" value="Cobalamin-binding domain"/>
    <property type="match status" value="1"/>
</dbReference>
<keyword evidence="1" id="KW-0240">DNA-directed RNA polymerase</keyword>
<gene>
    <name evidence="1" type="primary">rpoH</name>
    <name evidence="1" type="ORF">SSCH_980005</name>
</gene>
<dbReference type="SUPFAM" id="SSF52242">
    <property type="entry name" value="Cobalamin (vitamin B12)-binding domain"/>
    <property type="match status" value="1"/>
</dbReference>
<accession>A0A0B7MSD8</accession>
<dbReference type="EMBL" id="CDRZ01000300">
    <property type="protein sequence ID" value="CEO90592.1"/>
    <property type="molecule type" value="Genomic_DNA"/>
</dbReference>
<dbReference type="GO" id="GO:0031419">
    <property type="term" value="F:cobalamin binding"/>
    <property type="evidence" value="ECO:0007669"/>
    <property type="project" value="InterPro"/>
</dbReference>
<keyword evidence="2" id="KW-1185">Reference proteome</keyword>
<dbReference type="GO" id="GO:0000428">
    <property type="term" value="C:DNA-directed RNA polymerase complex"/>
    <property type="evidence" value="ECO:0007669"/>
    <property type="project" value="UniProtKB-KW"/>
</dbReference>
<reference evidence="2" key="1">
    <citation type="submission" date="2015-01" db="EMBL/GenBank/DDBJ databases">
        <authorList>
            <person name="Manzoor Shahid"/>
            <person name="Zubair Saima"/>
        </authorList>
    </citation>
    <scope>NUCLEOTIDE SEQUENCE [LARGE SCALE GENOMIC DNA]</scope>
    <source>
        <strain evidence="2">Sp3</strain>
    </source>
</reference>
<evidence type="ECO:0000313" key="2">
    <source>
        <dbReference type="Proteomes" id="UP000046155"/>
    </source>
</evidence>
<dbReference type="Proteomes" id="UP000046155">
    <property type="component" value="Unassembled WGS sequence"/>
</dbReference>
<dbReference type="AlphaFoldDB" id="A0A0B7MSD8"/>
<name>A0A0B7MSD8_9FIRM</name>
<protein>
    <submittedName>
        <fullName evidence="1">DNA-directed RNA polymerase subunit H</fullName>
    </submittedName>
</protein>
<keyword evidence="1" id="KW-0804">Transcription</keyword>
<dbReference type="RefSeq" id="WP_044666328.1">
    <property type="nucleotide sequence ID" value="NZ_CDRZ01000300.1"/>
</dbReference>
<organism evidence="1 2">
    <name type="scientific">Syntrophaceticus schinkii</name>
    <dbReference type="NCBI Taxonomy" id="499207"/>
    <lineage>
        <taxon>Bacteria</taxon>
        <taxon>Bacillati</taxon>
        <taxon>Bacillota</taxon>
        <taxon>Clostridia</taxon>
        <taxon>Thermoanaerobacterales</taxon>
        <taxon>Thermoanaerobacterales Family III. Incertae Sedis</taxon>
        <taxon>Syntrophaceticus</taxon>
    </lineage>
</organism>